<sequence>MTIFKVIVIISFFLLLSVLLVQFVILIKINRKLKTVKTFHDQAQTKLNEKNLREEIITSNLLKMFTIRNAVHKQTNHVHVKAIEHAPKSIQIDDKLLANCFSKSKVALIHLYWELFNSYINNYWLNKNNQLKTVFSGDVAKRTGDVGKMIIASEQLVKKLDNILEDILKEDKK</sequence>
<reference evidence="2 3" key="1">
    <citation type="submission" date="2016-10" db="EMBL/GenBank/DDBJ databases">
        <title>Draft genome sequences of four alkaliphilic bacteria belonging to the Anaerobacillus genus.</title>
        <authorList>
            <person name="Bassil N.M."/>
            <person name="Lloyd J.R."/>
        </authorList>
    </citation>
    <scope>NUCLEOTIDE SEQUENCE [LARGE SCALE GENOMIC DNA]</scope>
    <source>
        <strain evidence="2 3">DSM 18345</strain>
    </source>
</reference>
<comment type="caution">
    <text evidence="2">The sequence shown here is derived from an EMBL/GenBank/DDBJ whole genome shotgun (WGS) entry which is preliminary data.</text>
</comment>
<organism evidence="2 3">
    <name type="scientific">Anaerobacillus alkalilacustris</name>
    <dbReference type="NCBI Taxonomy" id="393763"/>
    <lineage>
        <taxon>Bacteria</taxon>
        <taxon>Bacillati</taxon>
        <taxon>Bacillota</taxon>
        <taxon>Bacilli</taxon>
        <taxon>Bacillales</taxon>
        <taxon>Bacillaceae</taxon>
        <taxon>Anaerobacillus</taxon>
    </lineage>
</organism>
<gene>
    <name evidence="2" type="ORF">BKP37_17330</name>
</gene>
<dbReference type="OrthoDB" id="2971021at2"/>
<proteinExistence type="predicted"/>
<dbReference type="AlphaFoldDB" id="A0A1S2LDW3"/>
<evidence type="ECO:0000313" key="2">
    <source>
        <dbReference type="EMBL" id="OIJ10699.1"/>
    </source>
</evidence>
<dbReference type="RefSeq" id="WP_071310880.1">
    <property type="nucleotide sequence ID" value="NZ_MLQR01000049.1"/>
</dbReference>
<accession>A0A1S2LDW3</accession>
<feature type="transmembrane region" description="Helical" evidence="1">
    <location>
        <begin position="6"/>
        <end position="27"/>
    </location>
</feature>
<evidence type="ECO:0000313" key="3">
    <source>
        <dbReference type="Proteomes" id="UP000179524"/>
    </source>
</evidence>
<keyword evidence="3" id="KW-1185">Reference proteome</keyword>
<keyword evidence="1" id="KW-0812">Transmembrane</keyword>
<keyword evidence="1" id="KW-1133">Transmembrane helix</keyword>
<dbReference type="Proteomes" id="UP000179524">
    <property type="component" value="Unassembled WGS sequence"/>
</dbReference>
<dbReference type="EMBL" id="MLQR01000049">
    <property type="protein sequence ID" value="OIJ10699.1"/>
    <property type="molecule type" value="Genomic_DNA"/>
</dbReference>
<name>A0A1S2LDW3_9BACI</name>
<keyword evidence="1" id="KW-0472">Membrane</keyword>
<protein>
    <submittedName>
        <fullName evidence="2">Uncharacterized protein</fullName>
    </submittedName>
</protein>
<evidence type="ECO:0000256" key="1">
    <source>
        <dbReference type="SAM" id="Phobius"/>
    </source>
</evidence>